<dbReference type="Gene3D" id="3.30.200.20">
    <property type="entry name" value="Phosphorylase Kinase, domain 1"/>
    <property type="match status" value="1"/>
</dbReference>
<keyword evidence="11" id="KW-1185">Reference proteome</keyword>
<name>A0ABV1V3D1_9ACTN</name>
<accession>A0ABV1V3D1</accession>
<dbReference type="RefSeq" id="WP_351978610.1">
    <property type="nucleotide sequence ID" value="NZ_JBEPBX010000039.1"/>
</dbReference>
<evidence type="ECO:0000259" key="9">
    <source>
        <dbReference type="PROSITE" id="PS50011"/>
    </source>
</evidence>
<dbReference type="PROSITE" id="PS50011">
    <property type="entry name" value="PROTEIN_KINASE_DOM"/>
    <property type="match status" value="1"/>
</dbReference>
<dbReference type="InterPro" id="IPR011009">
    <property type="entry name" value="Kinase-like_dom_sf"/>
</dbReference>
<dbReference type="Pfam" id="PF00069">
    <property type="entry name" value="Pkinase"/>
    <property type="match status" value="1"/>
</dbReference>
<dbReference type="Pfam" id="PF13458">
    <property type="entry name" value="Peripla_BP_6"/>
    <property type="match status" value="1"/>
</dbReference>
<evidence type="ECO:0000256" key="5">
    <source>
        <dbReference type="ARBA" id="ARBA00022777"/>
    </source>
</evidence>
<feature type="binding site" evidence="7">
    <location>
        <position position="43"/>
    </location>
    <ligand>
        <name>ATP</name>
        <dbReference type="ChEBI" id="CHEBI:30616"/>
    </ligand>
</feature>
<dbReference type="SMART" id="SM00220">
    <property type="entry name" value="S_TKc"/>
    <property type="match status" value="1"/>
</dbReference>
<sequence length="725" mass="76322">MEPLLPSDPSRMGGYRLLGRLGAGGMGVVYLGRAADGELAAVKVIQPEYGGQPEFRARFRRETTSARRVANPWVVPVLGADTEAGAPWLATAFVPGPSLEEAVPACGPLPIRVVQPLGKALARALVAVHEAGLVHRDVKPGNVLLALDGPRLIDFGIARPTAAEETALTSGGMVVGSPGFLSPEQARAGQVGPAGDVFSLGCVLAYASTARAPFGTGTVDALLYRTVHDAPDLDGVDDPALRALLARCLAKEPGDRPTAAEVAAELAGEAGDDPADSVDWLPEAVVRMVADRSAETLALPGAEPTEISRPAGRSEAPGPMAPGRRRFINLAAGGVALIAMGGGTALWSTSRGDDEDPATARAAGRRWVIGIHADLTGPQRQAGRAQERAARLAVEQFNSHEDKPFPLGLEVVDDRGEGTRARHAARRLTGDRDVFAVLGPTGYASAQGAVEVYEGAGLPLLTVSELSLGAAITALLAEPRVYFQAAAHTSFAASVTVHMLQAHGARRLGLMADRAGRAVGWDSADVARQVANREGLDLYPRVVPAAATELGPVVTDMLDHGIDSFYYTGTPERAAMVARALAASKFHGPRFLDPAAATSGFIAVAGGTAEGWQLVAPYTSPDAVGMRGFATAYRQRYSETPGTWAIEAYDVTRLIIGRFTALAARDGRRPSRERLADALAKAEFKGLAGRYAFDERRWLKAPRIHHYRVADGRFTYVGLPALDRS</sequence>
<dbReference type="CDD" id="cd14014">
    <property type="entry name" value="STKc_PknB_like"/>
    <property type="match status" value="1"/>
</dbReference>
<comment type="similarity">
    <text evidence="1">Belongs to the leucine-binding protein family.</text>
</comment>
<feature type="domain" description="Protein kinase" evidence="9">
    <location>
        <begin position="15"/>
        <end position="281"/>
    </location>
</feature>
<evidence type="ECO:0000256" key="2">
    <source>
        <dbReference type="ARBA" id="ARBA00022679"/>
    </source>
</evidence>
<dbReference type="PROSITE" id="PS00107">
    <property type="entry name" value="PROTEIN_KINASE_ATP"/>
    <property type="match status" value="1"/>
</dbReference>
<proteinExistence type="inferred from homology"/>
<evidence type="ECO:0000256" key="1">
    <source>
        <dbReference type="ARBA" id="ARBA00010062"/>
    </source>
</evidence>
<evidence type="ECO:0000313" key="10">
    <source>
        <dbReference type="EMBL" id="MER6617533.1"/>
    </source>
</evidence>
<keyword evidence="2" id="KW-0808">Transferase</keyword>
<evidence type="ECO:0000256" key="6">
    <source>
        <dbReference type="ARBA" id="ARBA00022840"/>
    </source>
</evidence>
<dbReference type="SUPFAM" id="SSF53822">
    <property type="entry name" value="Periplasmic binding protein-like I"/>
    <property type="match status" value="1"/>
</dbReference>
<keyword evidence="3" id="KW-0732">Signal</keyword>
<dbReference type="InterPro" id="IPR028082">
    <property type="entry name" value="Peripla_BP_I"/>
</dbReference>
<comment type="caution">
    <text evidence="10">The sequence shown here is derived from an EMBL/GenBank/DDBJ whole genome shotgun (WGS) entry which is preliminary data.</text>
</comment>
<evidence type="ECO:0000256" key="7">
    <source>
        <dbReference type="PROSITE-ProRule" id="PRU10141"/>
    </source>
</evidence>
<dbReference type="InterPro" id="IPR000719">
    <property type="entry name" value="Prot_kinase_dom"/>
</dbReference>
<keyword evidence="4 7" id="KW-0547">Nucleotide-binding</keyword>
<dbReference type="Gene3D" id="1.10.510.10">
    <property type="entry name" value="Transferase(Phosphotransferase) domain 1"/>
    <property type="match status" value="1"/>
</dbReference>
<dbReference type="Gene3D" id="3.40.50.2300">
    <property type="match status" value="2"/>
</dbReference>
<dbReference type="PANTHER" id="PTHR43289:SF34">
    <property type="entry name" value="SERINE_THREONINE-PROTEIN KINASE YBDM-RELATED"/>
    <property type="match status" value="1"/>
</dbReference>
<dbReference type="SUPFAM" id="SSF56112">
    <property type="entry name" value="Protein kinase-like (PK-like)"/>
    <property type="match status" value="1"/>
</dbReference>
<gene>
    <name evidence="10" type="ORF">ABT276_30225</name>
</gene>
<keyword evidence="5 10" id="KW-0418">Kinase</keyword>
<feature type="region of interest" description="Disordered" evidence="8">
    <location>
        <begin position="297"/>
        <end position="322"/>
    </location>
</feature>
<dbReference type="PROSITE" id="PS00108">
    <property type="entry name" value="PROTEIN_KINASE_ST"/>
    <property type="match status" value="1"/>
</dbReference>
<evidence type="ECO:0000256" key="3">
    <source>
        <dbReference type="ARBA" id="ARBA00022729"/>
    </source>
</evidence>
<dbReference type="EMBL" id="JBEPBX010000039">
    <property type="protein sequence ID" value="MER6617533.1"/>
    <property type="molecule type" value="Genomic_DNA"/>
</dbReference>
<dbReference type="Proteomes" id="UP001445472">
    <property type="component" value="Unassembled WGS sequence"/>
</dbReference>
<reference evidence="10 11" key="1">
    <citation type="submission" date="2024-06" db="EMBL/GenBank/DDBJ databases">
        <title>The Natural Products Discovery Center: Release of the First 8490 Sequenced Strains for Exploring Actinobacteria Biosynthetic Diversity.</title>
        <authorList>
            <person name="Kalkreuter E."/>
            <person name="Kautsar S.A."/>
            <person name="Yang D."/>
            <person name="Bader C.D."/>
            <person name="Teijaro C.N."/>
            <person name="Fluegel L."/>
            <person name="Davis C.M."/>
            <person name="Simpson J.R."/>
            <person name="Lauterbach L."/>
            <person name="Steele A.D."/>
            <person name="Gui C."/>
            <person name="Meng S."/>
            <person name="Li G."/>
            <person name="Viehrig K."/>
            <person name="Ye F."/>
            <person name="Su P."/>
            <person name="Kiefer A.F."/>
            <person name="Nichols A."/>
            <person name="Cepeda A.J."/>
            <person name="Yan W."/>
            <person name="Fan B."/>
            <person name="Jiang Y."/>
            <person name="Adhikari A."/>
            <person name="Zheng C.-J."/>
            <person name="Schuster L."/>
            <person name="Cowan T.M."/>
            <person name="Smanski M.J."/>
            <person name="Chevrette M.G."/>
            <person name="De Carvalho L.P.S."/>
            <person name="Shen B."/>
        </authorList>
    </citation>
    <scope>NUCLEOTIDE SEQUENCE [LARGE SCALE GENOMIC DNA]</scope>
    <source>
        <strain evidence="10 11">NPDC000837</strain>
    </source>
</reference>
<organism evidence="10 11">
    <name type="scientific">Streptomyces xantholiticus</name>
    <dbReference type="NCBI Taxonomy" id="68285"/>
    <lineage>
        <taxon>Bacteria</taxon>
        <taxon>Bacillati</taxon>
        <taxon>Actinomycetota</taxon>
        <taxon>Actinomycetes</taxon>
        <taxon>Kitasatosporales</taxon>
        <taxon>Streptomycetaceae</taxon>
        <taxon>Streptomyces</taxon>
    </lineage>
</organism>
<evidence type="ECO:0000256" key="8">
    <source>
        <dbReference type="SAM" id="MobiDB-lite"/>
    </source>
</evidence>
<keyword evidence="6 7" id="KW-0067">ATP-binding</keyword>
<dbReference type="GO" id="GO:0016301">
    <property type="term" value="F:kinase activity"/>
    <property type="evidence" value="ECO:0007669"/>
    <property type="project" value="UniProtKB-KW"/>
</dbReference>
<dbReference type="PANTHER" id="PTHR43289">
    <property type="entry name" value="MITOGEN-ACTIVATED PROTEIN KINASE KINASE KINASE 20-RELATED"/>
    <property type="match status" value="1"/>
</dbReference>
<evidence type="ECO:0000256" key="4">
    <source>
        <dbReference type="ARBA" id="ARBA00022741"/>
    </source>
</evidence>
<protein>
    <submittedName>
        <fullName evidence="10">Bifunctional serine/threonine-protein kinase/ABC transporter substrate-binding protein</fullName>
    </submittedName>
</protein>
<dbReference type="InterPro" id="IPR008271">
    <property type="entry name" value="Ser/Thr_kinase_AS"/>
</dbReference>
<dbReference type="InterPro" id="IPR028081">
    <property type="entry name" value="Leu-bd"/>
</dbReference>
<dbReference type="InterPro" id="IPR017441">
    <property type="entry name" value="Protein_kinase_ATP_BS"/>
</dbReference>
<evidence type="ECO:0000313" key="11">
    <source>
        <dbReference type="Proteomes" id="UP001445472"/>
    </source>
</evidence>